<comment type="similarity">
    <text evidence="1">Belongs to the N-acylglucosamine 2-epimerase family.</text>
</comment>
<reference evidence="4" key="1">
    <citation type="submission" date="2017-02" db="EMBL/GenBank/DDBJ databases">
        <title>Tessaracoccus aquaemaris sp. nov., isolated from the intestine of a Korean rockfish, Sebastes schlegelii, in a marine aquaculture pond.</title>
        <authorList>
            <person name="Tak E.J."/>
            <person name="Bae J.-W."/>
        </authorList>
    </citation>
    <scope>NUCLEOTIDE SEQUENCE [LARGE SCALE GENOMIC DNA]</scope>
    <source>
        <strain evidence="4">NSG39</strain>
    </source>
</reference>
<proteinExistence type="inferred from homology"/>
<evidence type="ECO:0000313" key="3">
    <source>
        <dbReference type="EMBL" id="AQP48102.1"/>
    </source>
</evidence>
<dbReference type="GO" id="GO:0005975">
    <property type="term" value="P:carbohydrate metabolic process"/>
    <property type="evidence" value="ECO:0007669"/>
    <property type="project" value="InterPro"/>
</dbReference>
<evidence type="ECO:0000256" key="2">
    <source>
        <dbReference type="ARBA" id="ARBA00023235"/>
    </source>
</evidence>
<dbReference type="SUPFAM" id="SSF48208">
    <property type="entry name" value="Six-hairpin glycosidases"/>
    <property type="match status" value="1"/>
</dbReference>
<dbReference type="InterPro" id="IPR010819">
    <property type="entry name" value="AGE/CE"/>
</dbReference>
<dbReference type="STRING" id="1332264.BW730_11980"/>
<sequence length="415" mass="46823">MIHMADPFADTAHLEWLDGQRAALLDFYQPNVRIPGGGFAYLGHSGEPVIAQGAQLWLGARMLHCFSIAHLLGRPGADEVVEHGLDFYLDGAGRDQEHGGFYATVGGDQPSEAKELYGQAHMLLAASSAKTAGFDRAGALLDHTLEVIDRHYWREDDGACVEAYDRRFEVLDLYRGQNANMHLTEAYLAAHEATGDPELLDRAARIARRIAGPAAVDSDGSWRLVEHFDESWRPLPRFNRDDPRHAFRPYGSQPGHWLEWSKLLMQLHGLGRDDDWLHAASRRLFAGAFQDAWMDGGGFIYTVDWDGTPVVEERYFWEPPEGIGAARYLYLTTGDDGYVERYHEMWRYCSDHFIDPDTGAWFHELDRDNRPVMHTWPGKPDLYHAFQATMYAFTPIDKGLAAWAASARTTTSPID</sequence>
<evidence type="ECO:0000256" key="1">
    <source>
        <dbReference type="ARBA" id="ARBA00008558"/>
    </source>
</evidence>
<protein>
    <submittedName>
        <fullName evidence="3">N-acylglucosamine 2-epimerase</fullName>
    </submittedName>
</protein>
<dbReference type="PANTHER" id="PTHR15108">
    <property type="entry name" value="N-ACYLGLUCOSAMINE-2-EPIMERASE"/>
    <property type="match status" value="1"/>
</dbReference>
<accession>A0A1Q2CPR8</accession>
<evidence type="ECO:0000313" key="4">
    <source>
        <dbReference type="Proteomes" id="UP000188145"/>
    </source>
</evidence>
<keyword evidence="4" id="KW-1185">Reference proteome</keyword>
<dbReference type="Proteomes" id="UP000188145">
    <property type="component" value="Chromosome"/>
</dbReference>
<dbReference type="Pfam" id="PF07221">
    <property type="entry name" value="GlcNAc_2-epim"/>
    <property type="match status" value="1"/>
</dbReference>
<dbReference type="OrthoDB" id="9806359at2"/>
<dbReference type="Gene3D" id="1.50.10.10">
    <property type="match status" value="1"/>
</dbReference>
<keyword evidence="2" id="KW-0413">Isomerase</keyword>
<dbReference type="InterPro" id="IPR008928">
    <property type="entry name" value="6-hairpin_glycosidase_sf"/>
</dbReference>
<dbReference type="KEGG" id="tes:BW730_11980"/>
<dbReference type="AlphaFoldDB" id="A0A1Q2CPR8"/>
<organism evidence="3 4">
    <name type="scientific">Tessaracoccus aquimaris</name>
    <dbReference type="NCBI Taxonomy" id="1332264"/>
    <lineage>
        <taxon>Bacteria</taxon>
        <taxon>Bacillati</taxon>
        <taxon>Actinomycetota</taxon>
        <taxon>Actinomycetes</taxon>
        <taxon>Propionibacteriales</taxon>
        <taxon>Propionibacteriaceae</taxon>
        <taxon>Tessaracoccus</taxon>
    </lineage>
</organism>
<name>A0A1Q2CPR8_9ACTN</name>
<dbReference type="InterPro" id="IPR012341">
    <property type="entry name" value="6hp_glycosidase-like_sf"/>
</dbReference>
<dbReference type="GO" id="GO:0016853">
    <property type="term" value="F:isomerase activity"/>
    <property type="evidence" value="ECO:0007669"/>
    <property type="project" value="UniProtKB-KW"/>
</dbReference>
<dbReference type="EMBL" id="CP019606">
    <property type="protein sequence ID" value="AQP48102.1"/>
    <property type="molecule type" value="Genomic_DNA"/>
</dbReference>
<gene>
    <name evidence="3" type="ORF">BW730_11980</name>
</gene>